<organism evidence="1 2">
    <name type="scientific">Ladona fulva</name>
    <name type="common">Scarce chaser dragonfly</name>
    <name type="synonym">Libellula fulva</name>
    <dbReference type="NCBI Taxonomy" id="123851"/>
    <lineage>
        <taxon>Eukaryota</taxon>
        <taxon>Metazoa</taxon>
        <taxon>Ecdysozoa</taxon>
        <taxon>Arthropoda</taxon>
        <taxon>Hexapoda</taxon>
        <taxon>Insecta</taxon>
        <taxon>Pterygota</taxon>
        <taxon>Palaeoptera</taxon>
        <taxon>Odonata</taxon>
        <taxon>Epiprocta</taxon>
        <taxon>Anisoptera</taxon>
        <taxon>Libelluloidea</taxon>
        <taxon>Libellulidae</taxon>
        <taxon>Ladona</taxon>
    </lineage>
</organism>
<evidence type="ECO:0000313" key="2">
    <source>
        <dbReference type="Proteomes" id="UP000792457"/>
    </source>
</evidence>
<dbReference type="Proteomes" id="UP000792457">
    <property type="component" value="Unassembled WGS sequence"/>
</dbReference>
<protein>
    <submittedName>
        <fullName evidence="1">Uncharacterized protein</fullName>
    </submittedName>
</protein>
<gene>
    <name evidence="1" type="ORF">J437_LFUL005886</name>
</gene>
<evidence type="ECO:0000313" key="1">
    <source>
        <dbReference type="EMBL" id="KAG8229805.1"/>
    </source>
</evidence>
<dbReference type="AlphaFoldDB" id="A0A8K0NZ57"/>
<accession>A0A8K0NZ57</accession>
<reference evidence="1" key="1">
    <citation type="submission" date="2013-04" db="EMBL/GenBank/DDBJ databases">
        <authorList>
            <person name="Qu J."/>
            <person name="Murali S.C."/>
            <person name="Bandaranaike D."/>
            <person name="Bellair M."/>
            <person name="Blankenburg K."/>
            <person name="Chao H."/>
            <person name="Dinh H."/>
            <person name="Doddapaneni H."/>
            <person name="Downs B."/>
            <person name="Dugan-Rocha S."/>
            <person name="Elkadiri S."/>
            <person name="Gnanaolivu R.D."/>
            <person name="Hernandez B."/>
            <person name="Javaid M."/>
            <person name="Jayaseelan J.C."/>
            <person name="Lee S."/>
            <person name="Li M."/>
            <person name="Ming W."/>
            <person name="Munidasa M."/>
            <person name="Muniz J."/>
            <person name="Nguyen L."/>
            <person name="Ongeri F."/>
            <person name="Osuji N."/>
            <person name="Pu L.-L."/>
            <person name="Puazo M."/>
            <person name="Qu C."/>
            <person name="Quiroz J."/>
            <person name="Raj R."/>
            <person name="Weissenberger G."/>
            <person name="Xin Y."/>
            <person name="Zou X."/>
            <person name="Han Y."/>
            <person name="Richards S."/>
            <person name="Worley K."/>
            <person name="Muzny D."/>
            <person name="Gibbs R."/>
        </authorList>
    </citation>
    <scope>NUCLEOTIDE SEQUENCE</scope>
    <source>
        <strain evidence="1">Sampled in the wild</strain>
    </source>
</reference>
<name>A0A8K0NZ57_LADFU</name>
<reference evidence="1" key="2">
    <citation type="submission" date="2017-10" db="EMBL/GenBank/DDBJ databases">
        <title>Ladona fulva Genome sequencing and assembly.</title>
        <authorList>
            <person name="Murali S."/>
            <person name="Richards S."/>
            <person name="Bandaranaike D."/>
            <person name="Bellair M."/>
            <person name="Blankenburg K."/>
            <person name="Chao H."/>
            <person name="Dinh H."/>
            <person name="Doddapaneni H."/>
            <person name="Dugan-Rocha S."/>
            <person name="Elkadiri S."/>
            <person name="Gnanaolivu R."/>
            <person name="Hernandez B."/>
            <person name="Skinner E."/>
            <person name="Javaid M."/>
            <person name="Lee S."/>
            <person name="Li M."/>
            <person name="Ming W."/>
            <person name="Munidasa M."/>
            <person name="Muniz J."/>
            <person name="Nguyen L."/>
            <person name="Hughes D."/>
            <person name="Osuji N."/>
            <person name="Pu L.-L."/>
            <person name="Puazo M."/>
            <person name="Qu C."/>
            <person name="Quiroz J."/>
            <person name="Raj R."/>
            <person name="Weissenberger G."/>
            <person name="Xin Y."/>
            <person name="Zou X."/>
            <person name="Han Y."/>
            <person name="Worley K."/>
            <person name="Muzny D."/>
            <person name="Gibbs R."/>
        </authorList>
    </citation>
    <scope>NUCLEOTIDE SEQUENCE</scope>
    <source>
        <strain evidence="1">Sampled in the wild</strain>
    </source>
</reference>
<dbReference type="EMBL" id="KZ308446">
    <property type="protein sequence ID" value="KAG8229805.1"/>
    <property type="molecule type" value="Genomic_DNA"/>
</dbReference>
<sequence>MEGSLSDHGKERGGFFQIQHLFNARDRQWEYSADKQKLWSLLELRMNYRRKERYSAYGLPQRKVDEHF</sequence>
<proteinExistence type="predicted"/>
<keyword evidence="2" id="KW-1185">Reference proteome</keyword>
<comment type="caution">
    <text evidence="1">The sequence shown here is derived from an EMBL/GenBank/DDBJ whole genome shotgun (WGS) entry which is preliminary data.</text>
</comment>